<keyword evidence="1" id="KW-0694">RNA-binding</keyword>
<gene>
    <name evidence="4" type="ORF">GAYE_SCF07G2867</name>
</gene>
<feature type="compositionally biased region" description="Basic residues" evidence="2">
    <location>
        <begin position="16"/>
        <end position="25"/>
    </location>
</feature>
<dbReference type="Proteomes" id="UP001300502">
    <property type="component" value="Unassembled WGS sequence"/>
</dbReference>
<reference evidence="4 5" key="1">
    <citation type="submission" date="2022-07" db="EMBL/GenBank/DDBJ databases">
        <title>Genome-wide signatures of adaptation to extreme environments.</title>
        <authorList>
            <person name="Cho C.H."/>
            <person name="Yoon H.S."/>
        </authorList>
    </citation>
    <scope>NUCLEOTIDE SEQUENCE [LARGE SCALE GENOMIC DNA]</scope>
    <source>
        <strain evidence="4 5">108.79 E11</strain>
    </source>
</reference>
<dbReference type="Gene3D" id="3.30.2300.10">
    <property type="entry name" value="THUMP superfamily"/>
    <property type="match status" value="1"/>
</dbReference>
<organism evidence="4 5">
    <name type="scientific">Galdieria yellowstonensis</name>
    <dbReference type="NCBI Taxonomy" id="3028027"/>
    <lineage>
        <taxon>Eukaryota</taxon>
        <taxon>Rhodophyta</taxon>
        <taxon>Bangiophyceae</taxon>
        <taxon>Galdieriales</taxon>
        <taxon>Galdieriaceae</taxon>
        <taxon>Galdieria</taxon>
    </lineage>
</organism>
<proteinExistence type="predicted"/>
<evidence type="ECO:0000313" key="4">
    <source>
        <dbReference type="EMBL" id="KAK4524963.1"/>
    </source>
</evidence>
<keyword evidence="5" id="KW-1185">Reference proteome</keyword>
<dbReference type="PANTHER" id="PTHR13452:SF10">
    <property type="entry name" value="THUMP DOMAIN-CONTAINING PROTEIN 1"/>
    <property type="match status" value="1"/>
</dbReference>
<name>A0AAV9ICA1_9RHOD</name>
<protein>
    <recommendedName>
        <fullName evidence="3">THUMP domain-containing protein</fullName>
    </recommendedName>
</protein>
<dbReference type="PANTHER" id="PTHR13452">
    <property type="entry name" value="THUMP DOMAIN CONTAINING PROTEIN 1-RELATED"/>
    <property type="match status" value="1"/>
</dbReference>
<feature type="domain" description="THUMP" evidence="3">
    <location>
        <begin position="146"/>
        <end position="253"/>
    </location>
</feature>
<dbReference type="EMBL" id="JANCYU010000027">
    <property type="protein sequence ID" value="KAK4524963.1"/>
    <property type="molecule type" value="Genomic_DNA"/>
</dbReference>
<evidence type="ECO:0000313" key="5">
    <source>
        <dbReference type="Proteomes" id="UP001300502"/>
    </source>
</evidence>
<dbReference type="InterPro" id="IPR004114">
    <property type="entry name" value="THUMP_dom"/>
</dbReference>
<dbReference type="AlphaFoldDB" id="A0AAV9ICA1"/>
<evidence type="ECO:0000259" key="3">
    <source>
        <dbReference type="PROSITE" id="PS51165"/>
    </source>
</evidence>
<sequence length="278" mass="32270">MNAGAVGTRDQQHGSNTRRKKRKFSGPRNVKESCIGHRGILITCSPGQEAACRREAYHLLLEYFELFREKKKDIELSGNDLNQELSLEDELKQLRKQTSKTGLPNANMDLNMFYTIEVGVKGSVFFAFHSSVDVEPCEMVEKIMQDVERTKVRKCRYSVRFIPVDGICYARKEEASRLFCELLEKKLKQWKPLEKNSFAVVFRKRNNSGAHRNDFIEAVAQHMPSCFHVNLDKPNITILVEVLKTSCLIAIVENYDRYCKFNVHELWERLEMSEKNVQ</sequence>
<dbReference type="SUPFAM" id="SSF143437">
    <property type="entry name" value="THUMP domain-like"/>
    <property type="match status" value="1"/>
</dbReference>
<comment type="caution">
    <text evidence="4">The sequence shown here is derived from an EMBL/GenBank/DDBJ whole genome shotgun (WGS) entry which is preliminary data.</text>
</comment>
<dbReference type="CDD" id="cd11717">
    <property type="entry name" value="THUMP_THUMPD1_like"/>
    <property type="match status" value="1"/>
</dbReference>
<evidence type="ECO:0000256" key="1">
    <source>
        <dbReference type="PROSITE-ProRule" id="PRU00529"/>
    </source>
</evidence>
<evidence type="ECO:0000256" key="2">
    <source>
        <dbReference type="SAM" id="MobiDB-lite"/>
    </source>
</evidence>
<dbReference type="GO" id="GO:0003723">
    <property type="term" value="F:RNA binding"/>
    <property type="evidence" value="ECO:0007669"/>
    <property type="project" value="UniProtKB-UniRule"/>
</dbReference>
<accession>A0AAV9ICA1</accession>
<dbReference type="GO" id="GO:0006400">
    <property type="term" value="P:tRNA modification"/>
    <property type="evidence" value="ECO:0007669"/>
    <property type="project" value="InterPro"/>
</dbReference>
<dbReference type="PROSITE" id="PS51165">
    <property type="entry name" value="THUMP"/>
    <property type="match status" value="1"/>
</dbReference>
<feature type="region of interest" description="Disordered" evidence="2">
    <location>
        <begin position="1"/>
        <end position="30"/>
    </location>
</feature>
<dbReference type="Pfam" id="PF02926">
    <property type="entry name" value="THUMP"/>
    <property type="match status" value="1"/>
</dbReference>
<dbReference type="InterPro" id="IPR040183">
    <property type="entry name" value="THUMPD1-like"/>
</dbReference>